<keyword evidence="3 6" id="KW-0717">Septation</keyword>
<dbReference type="PANTHER" id="PTHR34108:SF1">
    <property type="entry name" value="SEPTUM SITE-DETERMINING PROTEIN MINC"/>
    <property type="match status" value="1"/>
</dbReference>
<accession>A0A315EAK4</accession>
<dbReference type="GO" id="GO:0000917">
    <property type="term" value="P:division septum assembly"/>
    <property type="evidence" value="ECO:0007669"/>
    <property type="project" value="UniProtKB-KW"/>
</dbReference>
<feature type="domain" description="Septum formation inhibitor MinC N-terminal" evidence="8">
    <location>
        <begin position="14"/>
        <end position="87"/>
    </location>
</feature>
<evidence type="ECO:0000256" key="1">
    <source>
        <dbReference type="ARBA" id="ARBA00006291"/>
    </source>
</evidence>
<dbReference type="Gene3D" id="2.160.20.70">
    <property type="match status" value="1"/>
</dbReference>
<evidence type="ECO:0000256" key="5">
    <source>
        <dbReference type="ARBA" id="ARBA00025606"/>
    </source>
</evidence>
<dbReference type="SUPFAM" id="SSF63848">
    <property type="entry name" value="Cell-division inhibitor MinC, C-terminal domain"/>
    <property type="match status" value="1"/>
</dbReference>
<dbReference type="InterPro" id="IPR007874">
    <property type="entry name" value="MinC_N"/>
</dbReference>
<dbReference type="Gene3D" id="3.30.70.260">
    <property type="match status" value="1"/>
</dbReference>
<organism evidence="9 10">
    <name type="scientific">Limnohabitans parvus II-B4</name>
    <dbReference type="NCBI Taxonomy" id="1293052"/>
    <lineage>
        <taxon>Bacteria</taxon>
        <taxon>Pseudomonadati</taxon>
        <taxon>Pseudomonadota</taxon>
        <taxon>Betaproteobacteria</taxon>
        <taxon>Burkholderiales</taxon>
        <taxon>Comamonadaceae</taxon>
        <taxon>Limnohabitans</taxon>
    </lineage>
</organism>
<evidence type="ECO:0000256" key="4">
    <source>
        <dbReference type="ARBA" id="ARBA00023306"/>
    </source>
</evidence>
<dbReference type="AlphaFoldDB" id="A0A315EAK4"/>
<dbReference type="OrthoDB" id="9794530at2"/>
<dbReference type="EMBL" id="NESN01000002">
    <property type="protein sequence ID" value="PUE54311.1"/>
    <property type="molecule type" value="Genomic_DNA"/>
</dbReference>
<evidence type="ECO:0000313" key="9">
    <source>
        <dbReference type="EMBL" id="PUE54311.1"/>
    </source>
</evidence>
<dbReference type="InterPro" id="IPR005526">
    <property type="entry name" value="Septum_form_inhib_MinC_C"/>
</dbReference>
<evidence type="ECO:0000259" key="7">
    <source>
        <dbReference type="Pfam" id="PF03775"/>
    </source>
</evidence>
<keyword evidence="4 6" id="KW-0131">Cell cycle</keyword>
<protein>
    <recommendedName>
        <fullName evidence="6">Probable septum site-determining protein MinC</fullName>
    </recommendedName>
</protein>
<dbReference type="NCBIfam" id="TIGR01222">
    <property type="entry name" value="minC"/>
    <property type="match status" value="1"/>
</dbReference>
<evidence type="ECO:0000256" key="3">
    <source>
        <dbReference type="ARBA" id="ARBA00023210"/>
    </source>
</evidence>
<evidence type="ECO:0000313" key="10">
    <source>
        <dbReference type="Proteomes" id="UP000250790"/>
    </source>
</evidence>
<dbReference type="Pfam" id="PF05209">
    <property type="entry name" value="MinC_N"/>
    <property type="match status" value="1"/>
</dbReference>
<comment type="similarity">
    <text evidence="1 6">Belongs to the MinC family.</text>
</comment>
<keyword evidence="2 6" id="KW-0132">Cell division</keyword>
<evidence type="ECO:0000259" key="8">
    <source>
        <dbReference type="Pfam" id="PF05209"/>
    </source>
</evidence>
<dbReference type="HAMAP" id="MF_00267">
    <property type="entry name" value="MinC"/>
    <property type="match status" value="1"/>
</dbReference>
<dbReference type="InterPro" id="IPR016098">
    <property type="entry name" value="CAP/MinC_C"/>
</dbReference>
<dbReference type="GO" id="GO:0051302">
    <property type="term" value="P:regulation of cell division"/>
    <property type="evidence" value="ECO:0007669"/>
    <property type="project" value="InterPro"/>
</dbReference>
<comment type="function">
    <text evidence="5 6">Cell division inhibitor that blocks the formation of polar Z ring septums. Rapidly oscillates between the poles of the cell to destabilize FtsZ filaments that have formed before they mature into polar Z rings. Prevents FtsZ polymerization.</text>
</comment>
<dbReference type="GO" id="GO:1901891">
    <property type="term" value="P:regulation of cell septum assembly"/>
    <property type="evidence" value="ECO:0007669"/>
    <property type="project" value="InterPro"/>
</dbReference>
<dbReference type="InterPro" id="IPR013033">
    <property type="entry name" value="MinC"/>
</dbReference>
<feature type="domain" description="Septum formation inhibitor MinC C-terminal" evidence="7">
    <location>
        <begin position="147"/>
        <end position="243"/>
    </location>
</feature>
<gene>
    <name evidence="6" type="primary">minC</name>
    <name evidence="9" type="ORF">B9Z37_07105</name>
</gene>
<dbReference type="PANTHER" id="PTHR34108">
    <property type="entry name" value="SEPTUM SITE-DETERMINING PROTEIN MINC"/>
    <property type="match status" value="1"/>
</dbReference>
<dbReference type="InterPro" id="IPR036145">
    <property type="entry name" value="MinC_C_sf"/>
</dbReference>
<reference evidence="9 10" key="1">
    <citation type="submission" date="2017-04" db="EMBL/GenBank/DDBJ databases">
        <title>Unexpected and diverse lifestyles within the genus Limnohabitans.</title>
        <authorList>
            <person name="Kasalicky V."/>
            <person name="Mehrshad M."/>
            <person name="Andrei S.-A."/>
            <person name="Salcher M."/>
            <person name="Kratochvilova H."/>
            <person name="Simek K."/>
            <person name="Ghai R."/>
        </authorList>
    </citation>
    <scope>NUCLEOTIDE SEQUENCE [LARGE SCALE GENOMIC DNA]</scope>
    <source>
        <strain evidence="9 10">II-B4</strain>
    </source>
</reference>
<dbReference type="GO" id="GO:0000902">
    <property type="term" value="P:cell morphogenesis"/>
    <property type="evidence" value="ECO:0007669"/>
    <property type="project" value="InterPro"/>
</dbReference>
<dbReference type="Proteomes" id="UP000250790">
    <property type="component" value="Unassembled WGS sequence"/>
</dbReference>
<evidence type="ECO:0000256" key="6">
    <source>
        <dbReference type="HAMAP-Rule" id="MF_00267"/>
    </source>
</evidence>
<comment type="subunit">
    <text evidence="6">Interacts with MinD and FtsZ.</text>
</comment>
<name>A0A315EAK4_9BURK</name>
<dbReference type="RefSeq" id="WP_108312272.1">
    <property type="nucleotide sequence ID" value="NZ_NESN01000002.1"/>
</dbReference>
<evidence type="ECO:0000256" key="2">
    <source>
        <dbReference type="ARBA" id="ARBA00022618"/>
    </source>
</evidence>
<comment type="caution">
    <text evidence="9">The sequence shown here is derived from an EMBL/GenBank/DDBJ whole genome shotgun (WGS) entry which is preliminary data.</text>
</comment>
<sequence>MAIVSEASISNCYDIKSADLSLVALVLKTADIAAISQALVQQLKESPGFFDQDPLIIDVSFLGSEQDLPSIDFQALLPLLREHGLVPLAIKGAQGELLTQAKGVGLVDASDARIRRSVPLADVVQHVPSLEPVVAPIDAPASLGPMVIDKPLRSGQQVYAKGRDLIVLAMVNAGAEVIADGHIHIYATLRGKAIAGARGNAHARIFAQVMEPELISIAGIYRTSENALPKDVLGQAAQVCLQSGPDGDKLLISPIKS</sequence>
<keyword evidence="10" id="KW-1185">Reference proteome</keyword>
<proteinExistence type="inferred from homology"/>
<dbReference type="Pfam" id="PF03775">
    <property type="entry name" value="MinC_C"/>
    <property type="match status" value="1"/>
</dbReference>